<evidence type="ECO:0000256" key="5">
    <source>
        <dbReference type="ARBA" id="ARBA00023136"/>
    </source>
</evidence>
<dbReference type="GO" id="GO:0022857">
    <property type="term" value="F:transmembrane transporter activity"/>
    <property type="evidence" value="ECO:0007669"/>
    <property type="project" value="InterPro"/>
</dbReference>
<evidence type="ECO:0000313" key="7">
    <source>
        <dbReference type="EMBL" id="HIV99364.1"/>
    </source>
</evidence>
<protein>
    <submittedName>
        <fullName evidence="7">ABC transporter permease</fullName>
    </submittedName>
</protein>
<evidence type="ECO:0000256" key="4">
    <source>
        <dbReference type="ARBA" id="ARBA00022989"/>
    </source>
</evidence>
<dbReference type="Proteomes" id="UP000823936">
    <property type="component" value="Unassembled WGS sequence"/>
</dbReference>
<evidence type="ECO:0000256" key="2">
    <source>
        <dbReference type="ARBA" id="ARBA00022475"/>
    </source>
</evidence>
<name>A0A9D1PTM3_9SPIO</name>
<feature type="transmembrane region" description="Helical" evidence="6">
    <location>
        <begin position="82"/>
        <end position="102"/>
    </location>
</feature>
<keyword evidence="2" id="KW-1003">Cell membrane</keyword>
<dbReference type="AlphaFoldDB" id="A0A9D1PTM3"/>
<feature type="transmembrane region" description="Helical" evidence="6">
    <location>
        <begin position="240"/>
        <end position="264"/>
    </location>
</feature>
<accession>A0A9D1PTM3</accession>
<comment type="caution">
    <text evidence="7">The sequence shown here is derived from an EMBL/GenBank/DDBJ whole genome shotgun (WGS) entry which is preliminary data.</text>
</comment>
<dbReference type="InterPro" id="IPR001851">
    <property type="entry name" value="ABC_transp_permease"/>
</dbReference>
<proteinExistence type="predicted"/>
<dbReference type="PROSITE" id="PS51257">
    <property type="entry name" value="PROKAR_LIPOPROTEIN"/>
    <property type="match status" value="1"/>
</dbReference>
<feature type="transmembrane region" description="Helical" evidence="6">
    <location>
        <begin position="276"/>
        <end position="304"/>
    </location>
</feature>
<keyword evidence="3 6" id="KW-0812">Transmembrane</keyword>
<feature type="transmembrane region" description="Helical" evidence="6">
    <location>
        <begin position="194"/>
        <end position="212"/>
    </location>
</feature>
<evidence type="ECO:0000256" key="1">
    <source>
        <dbReference type="ARBA" id="ARBA00004651"/>
    </source>
</evidence>
<dbReference type="Pfam" id="PF02653">
    <property type="entry name" value="BPD_transp_2"/>
    <property type="match status" value="1"/>
</dbReference>
<feature type="transmembrane region" description="Helical" evidence="6">
    <location>
        <begin position="12"/>
        <end position="37"/>
    </location>
</feature>
<feature type="transmembrane region" description="Helical" evidence="6">
    <location>
        <begin position="108"/>
        <end position="128"/>
    </location>
</feature>
<reference evidence="7" key="1">
    <citation type="journal article" date="2021" name="PeerJ">
        <title>Extensive microbial diversity within the chicken gut microbiome revealed by metagenomics and culture.</title>
        <authorList>
            <person name="Gilroy R."/>
            <person name="Ravi A."/>
            <person name="Getino M."/>
            <person name="Pursley I."/>
            <person name="Horton D.L."/>
            <person name="Alikhan N.F."/>
            <person name="Baker D."/>
            <person name="Gharbi K."/>
            <person name="Hall N."/>
            <person name="Watson M."/>
            <person name="Adriaenssens E.M."/>
            <person name="Foster-Nyarko E."/>
            <person name="Jarju S."/>
            <person name="Secka A."/>
            <person name="Antonio M."/>
            <person name="Oren A."/>
            <person name="Chaudhuri R.R."/>
            <person name="La Ragione R."/>
            <person name="Hildebrand F."/>
            <person name="Pallen M.J."/>
        </authorList>
    </citation>
    <scope>NUCLEOTIDE SEQUENCE</scope>
    <source>
        <strain evidence="7">Gambia11-129</strain>
    </source>
</reference>
<dbReference type="CDD" id="cd06580">
    <property type="entry name" value="TM_PBP1_transp_TpRbsC_like"/>
    <property type="match status" value="1"/>
</dbReference>
<comment type="subcellular location">
    <subcellularLocation>
        <location evidence="1">Cell membrane</location>
        <topology evidence="1">Multi-pass membrane protein</topology>
    </subcellularLocation>
</comment>
<evidence type="ECO:0000313" key="8">
    <source>
        <dbReference type="Proteomes" id="UP000823936"/>
    </source>
</evidence>
<gene>
    <name evidence="7" type="ORF">IAB12_06280</name>
</gene>
<keyword evidence="5 6" id="KW-0472">Membrane</keyword>
<keyword evidence="4 6" id="KW-1133">Transmembrane helix</keyword>
<organism evidence="7 8">
    <name type="scientific">Candidatus Ornithospirochaeta avicola</name>
    <dbReference type="NCBI Taxonomy" id="2840896"/>
    <lineage>
        <taxon>Bacteria</taxon>
        <taxon>Pseudomonadati</taxon>
        <taxon>Spirochaetota</taxon>
        <taxon>Spirochaetia</taxon>
        <taxon>Spirochaetales</taxon>
        <taxon>Spirochaetaceae</taxon>
        <taxon>Spirochaetaceae incertae sedis</taxon>
        <taxon>Candidatus Ornithospirochaeta</taxon>
    </lineage>
</organism>
<feature type="transmembrane region" description="Helical" evidence="6">
    <location>
        <begin position="324"/>
        <end position="345"/>
    </location>
</feature>
<evidence type="ECO:0000256" key="6">
    <source>
        <dbReference type="SAM" id="Phobius"/>
    </source>
</evidence>
<evidence type="ECO:0000256" key="3">
    <source>
        <dbReference type="ARBA" id="ARBA00022692"/>
    </source>
</evidence>
<reference evidence="7" key="2">
    <citation type="submission" date="2021-04" db="EMBL/GenBank/DDBJ databases">
        <authorList>
            <person name="Gilroy R."/>
        </authorList>
    </citation>
    <scope>NUCLEOTIDE SEQUENCE</scope>
    <source>
        <strain evidence="7">Gambia11-129</strain>
    </source>
</reference>
<dbReference type="PANTHER" id="PTHR47089:SF1">
    <property type="entry name" value="GUANOSINE ABC TRANSPORTER PERMEASE PROTEIN NUPP"/>
    <property type="match status" value="1"/>
</dbReference>
<dbReference type="EMBL" id="DXHU01000023">
    <property type="protein sequence ID" value="HIV99364.1"/>
    <property type="molecule type" value="Genomic_DNA"/>
</dbReference>
<dbReference type="PANTHER" id="PTHR47089">
    <property type="entry name" value="ABC TRANSPORTER, PERMEASE PROTEIN"/>
    <property type="match status" value="1"/>
</dbReference>
<feature type="transmembrane region" description="Helical" evidence="6">
    <location>
        <begin position="57"/>
        <end position="75"/>
    </location>
</feature>
<sequence length="361" mass="38814">MTKGFKAAYKTSIILLSALAAVLISCVILIVLSAPIGKTFYTIVIMPLTRSLHITELLIRAIPLCIIALGVSVAYRSGIINIGAEGQMAMGILAYTAVSLSLPDAPRFVTLPLAMLASIASGALWGFIPGFLKAKLKVSELLSTVMLNYIAAQFYSFCLRVVMMDPAEKISGGGTPQSARLAENAWLGRISGRLHYGIIIALVLAVLVYIYMWKTTYGYKMRASGAEARAARYGGINVNFYVILAMVISGAFAGFAGGVEIAGLHRRAIEGVTNNYGFSAVVVSLFGLLHPAGIVPASFFFGLLIYGSTLCPINVGVPANIIDVMQGIIILVIVTAQMVLSNNYLEEKVWRKYSNWRKKDA</sequence>
<dbReference type="GO" id="GO:0005886">
    <property type="term" value="C:plasma membrane"/>
    <property type="evidence" value="ECO:0007669"/>
    <property type="project" value="UniProtKB-SubCell"/>
</dbReference>